<comment type="similarity">
    <text evidence="16">Belongs to the transpeptidase family. FtsI subfamily.</text>
</comment>
<dbReference type="GO" id="GO:0071555">
    <property type="term" value="P:cell wall organization"/>
    <property type="evidence" value="ECO:0007669"/>
    <property type="project" value="UniProtKB-KW"/>
</dbReference>
<comment type="pathway">
    <text evidence="16">Cell wall biogenesis; peptidoglycan biosynthesis.</text>
</comment>
<dbReference type="InterPro" id="IPR005311">
    <property type="entry name" value="PBP_dimer"/>
</dbReference>
<keyword evidence="20" id="KW-1185">Reference proteome</keyword>
<comment type="function">
    <text evidence="16">Catalyzes cross-linking of the peptidoglycan cell wall at the division septum.</text>
</comment>
<keyword evidence="13 16" id="KW-0717">Septation</keyword>
<evidence type="ECO:0000256" key="5">
    <source>
        <dbReference type="ARBA" id="ARBA00022645"/>
    </source>
</evidence>
<evidence type="ECO:0000256" key="1">
    <source>
        <dbReference type="ARBA" id="ARBA00004370"/>
    </source>
</evidence>
<dbReference type="Gene3D" id="3.90.1310.10">
    <property type="entry name" value="Penicillin-binding protein 2a (Domain 2)"/>
    <property type="match status" value="1"/>
</dbReference>
<evidence type="ECO:0000256" key="9">
    <source>
        <dbReference type="ARBA" id="ARBA00022960"/>
    </source>
</evidence>
<dbReference type="Gene3D" id="3.30.450.330">
    <property type="match status" value="1"/>
</dbReference>
<keyword evidence="12 16" id="KW-0472">Membrane</keyword>
<evidence type="ECO:0000256" key="13">
    <source>
        <dbReference type="ARBA" id="ARBA00023210"/>
    </source>
</evidence>
<feature type="active site" description="Acyl-ester intermediate" evidence="16">
    <location>
        <position position="305"/>
    </location>
</feature>
<dbReference type="InterPro" id="IPR012338">
    <property type="entry name" value="Beta-lactam/transpept-like"/>
</dbReference>
<evidence type="ECO:0000256" key="6">
    <source>
        <dbReference type="ARBA" id="ARBA00022670"/>
    </source>
</evidence>
<evidence type="ECO:0000256" key="15">
    <source>
        <dbReference type="ARBA" id="ARBA00023316"/>
    </source>
</evidence>
<evidence type="ECO:0000256" key="16">
    <source>
        <dbReference type="HAMAP-Rule" id="MF_02080"/>
    </source>
</evidence>
<dbReference type="GO" id="GO:0005886">
    <property type="term" value="C:plasma membrane"/>
    <property type="evidence" value="ECO:0007669"/>
    <property type="project" value="UniProtKB-UniRule"/>
</dbReference>
<dbReference type="GO" id="GO:0009002">
    <property type="term" value="F:serine-type D-Ala-D-Ala carboxypeptidase activity"/>
    <property type="evidence" value="ECO:0007669"/>
    <property type="project" value="UniProtKB-UniRule"/>
</dbReference>
<dbReference type="InterPro" id="IPR050515">
    <property type="entry name" value="Beta-lactam/transpept"/>
</dbReference>
<dbReference type="InterPro" id="IPR037532">
    <property type="entry name" value="FtsI_transpept"/>
</dbReference>
<dbReference type="SUPFAM" id="SSF56519">
    <property type="entry name" value="Penicillin binding protein dimerisation domain"/>
    <property type="match status" value="1"/>
</dbReference>
<dbReference type="Gene3D" id="1.10.150.770">
    <property type="match status" value="1"/>
</dbReference>
<keyword evidence="15 16" id="KW-0961">Cell wall biogenesis/degradation</keyword>
<evidence type="ECO:0000256" key="14">
    <source>
        <dbReference type="ARBA" id="ARBA00023306"/>
    </source>
</evidence>
<dbReference type="GO" id="GO:0008658">
    <property type="term" value="F:penicillin binding"/>
    <property type="evidence" value="ECO:0007669"/>
    <property type="project" value="InterPro"/>
</dbReference>
<comment type="subcellular location">
    <subcellularLocation>
        <location evidence="1">Membrane</location>
    </subcellularLocation>
</comment>
<organism evidence="19 20">
    <name type="scientific">Trinickia fusca</name>
    <dbReference type="NCBI Taxonomy" id="2419777"/>
    <lineage>
        <taxon>Bacteria</taxon>
        <taxon>Pseudomonadati</taxon>
        <taxon>Pseudomonadota</taxon>
        <taxon>Betaproteobacteria</taxon>
        <taxon>Burkholderiales</taxon>
        <taxon>Burkholderiaceae</taxon>
        <taxon>Trinickia</taxon>
    </lineage>
</organism>
<dbReference type="UniPathway" id="UPA00219"/>
<keyword evidence="14 16" id="KW-0131">Cell cycle</keyword>
<keyword evidence="2 16" id="KW-1003">Cell membrane</keyword>
<dbReference type="GO" id="GO:0008955">
    <property type="term" value="F:peptidoglycan glycosyltransferase activity"/>
    <property type="evidence" value="ECO:0007669"/>
    <property type="project" value="InterPro"/>
</dbReference>
<feature type="domain" description="Penicillin-binding protein transpeptidase" evidence="17">
    <location>
        <begin position="258"/>
        <end position="557"/>
    </location>
</feature>
<reference evidence="19 20" key="1">
    <citation type="submission" date="2018-10" db="EMBL/GenBank/DDBJ databases">
        <title>Paraburkholderia sp. 7MK8-2, isolated from soil.</title>
        <authorList>
            <person name="Gao Z.-H."/>
            <person name="Qiu L.-H."/>
        </authorList>
    </citation>
    <scope>NUCLEOTIDE SEQUENCE [LARGE SCALE GENOMIC DNA]</scope>
    <source>
        <strain evidence="19 20">7MK8-2</strain>
    </source>
</reference>
<sequence>MVFKKKPPRSCAPLPVKHPVLAARLPVWRSRLVLALMCAAFATVAARACWIQIVEHDFHAAEGLKRYRHTVELEARRGTIVDRHGALLAVSLATHDVWAEPKRVDAAARAPLAQILELPLAELDQRLNTERGLVLVKRHVDAQTASRLASLNLAGVTQTATARRVYPEGDAMAHVVGFTDIDDHGQEGVELAVDAALRGESGTREVIRDRLGRFVADMRPRVPARDGETVRLTIDRRIQQLTYDHLQAALAQHHALAGSAVVLDARNGEILALANAPAFDPNQRTRRAVDTLRNRALTDTFEPGSTIKPLLVALAMDAGVAGPTTLINTAPGRYTIGPNTIHDTSDHGTVTLTEALAKSSNIALAKLALSMPAERIWTRYQEHGLGRTPGLPFPGVAAGTLRPWQRWRPIEQATVSYGYGLSTSLVQMAQAYTVFAGDGRLHRATLLIDETNDGAQRDGPRVTTPETAATIRAMLEQAASTDGTGRAAQLARYRVGGKTGTAWKHAGNAYAKGKYRALFVGIAPIDAPRIIVAVMIDEPAGRGVYGGTVAAPVFASITGAALPLLGVPPDAQS</sequence>
<dbReference type="Pfam" id="PF03717">
    <property type="entry name" value="PBP_dimer"/>
    <property type="match status" value="1"/>
</dbReference>
<accession>A0A494X8Z8</accession>
<evidence type="ECO:0000259" key="18">
    <source>
        <dbReference type="Pfam" id="PF03717"/>
    </source>
</evidence>
<evidence type="ECO:0000256" key="8">
    <source>
        <dbReference type="ARBA" id="ARBA00022801"/>
    </source>
</evidence>
<dbReference type="GO" id="GO:0008360">
    <property type="term" value="P:regulation of cell shape"/>
    <property type="evidence" value="ECO:0007669"/>
    <property type="project" value="UniProtKB-KW"/>
</dbReference>
<keyword evidence="7 16" id="KW-0812">Transmembrane</keyword>
<evidence type="ECO:0000256" key="4">
    <source>
        <dbReference type="ARBA" id="ARBA00022618"/>
    </source>
</evidence>
<evidence type="ECO:0000256" key="2">
    <source>
        <dbReference type="ARBA" id="ARBA00022475"/>
    </source>
</evidence>
<dbReference type="PANTHER" id="PTHR30627">
    <property type="entry name" value="PEPTIDOGLYCAN D,D-TRANSPEPTIDASE"/>
    <property type="match status" value="1"/>
</dbReference>
<dbReference type="HAMAP" id="MF_02080">
    <property type="entry name" value="FtsI_transpept"/>
    <property type="match status" value="1"/>
</dbReference>
<evidence type="ECO:0000256" key="10">
    <source>
        <dbReference type="ARBA" id="ARBA00022984"/>
    </source>
</evidence>
<keyword evidence="8 16" id="KW-0378">Hydrolase</keyword>
<protein>
    <recommendedName>
        <fullName evidence="16">Peptidoglycan D,D-transpeptidase FtsI</fullName>
        <ecNumber evidence="16">3.4.16.4</ecNumber>
    </recommendedName>
    <alternativeName>
        <fullName evidence="16">Penicillin-binding protein 3</fullName>
        <shortName evidence="16">PBP-3</shortName>
    </alternativeName>
</protein>
<keyword evidence="10 16" id="KW-0573">Peptidoglycan synthesis</keyword>
<dbReference type="SUPFAM" id="SSF56601">
    <property type="entry name" value="beta-lactamase/transpeptidase-like"/>
    <property type="match status" value="1"/>
</dbReference>
<gene>
    <name evidence="16" type="primary">ftsI</name>
    <name evidence="19" type="ORF">D7S89_18305</name>
</gene>
<evidence type="ECO:0000256" key="7">
    <source>
        <dbReference type="ARBA" id="ARBA00022692"/>
    </source>
</evidence>
<dbReference type="RefSeq" id="WP_121279894.1">
    <property type="nucleotide sequence ID" value="NZ_RBZV01000008.1"/>
</dbReference>
<keyword evidence="11 16" id="KW-1133">Transmembrane helix</keyword>
<evidence type="ECO:0000259" key="17">
    <source>
        <dbReference type="Pfam" id="PF00905"/>
    </source>
</evidence>
<keyword evidence="6 16" id="KW-0645">Protease</keyword>
<feature type="domain" description="Penicillin-binding protein dimerisation" evidence="18">
    <location>
        <begin position="73"/>
        <end position="216"/>
    </location>
</feature>
<comment type="caution">
    <text evidence="19">The sequence shown here is derived from an EMBL/GenBank/DDBJ whole genome shotgun (WGS) entry which is preliminary data.</text>
</comment>
<dbReference type="Pfam" id="PF00905">
    <property type="entry name" value="Transpeptidase"/>
    <property type="match status" value="1"/>
</dbReference>
<dbReference type="GO" id="GO:0006508">
    <property type="term" value="P:proteolysis"/>
    <property type="evidence" value="ECO:0007669"/>
    <property type="project" value="UniProtKB-KW"/>
</dbReference>
<dbReference type="EMBL" id="RBZV01000008">
    <property type="protein sequence ID" value="RKP46091.1"/>
    <property type="molecule type" value="Genomic_DNA"/>
</dbReference>
<proteinExistence type="inferred from homology"/>
<evidence type="ECO:0000256" key="12">
    <source>
        <dbReference type="ARBA" id="ARBA00023136"/>
    </source>
</evidence>
<evidence type="ECO:0000256" key="11">
    <source>
        <dbReference type="ARBA" id="ARBA00022989"/>
    </source>
</evidence>
<dbReference type="GO" id="GO:0009252">
    <property type="term" value="P:peptidoglycan biosynthetic process"/>
    <property type="evidence" value="ECO:0007669"/>
    <property type="project" value="UniProtKB-UniRule"/>
</dbReference>
<evidence type="ECO:0000256" key="3">
    <source>
        <dbReference type="ARBA" id="ARBA00022519"/>
    </source>
</evidence>
<comment type="catalytic activity">
    <reaction evidence="16">
        <text>Preferential cleavage: (Ac)2-L-Lys-D-Ala-|-D-Ala. Also transpeptidation of peptidyl-alanyl moieties that are N-acyl substituents of D-alanine.</text>
        <dbReference type="EC" id="3.4.16.4"/>
    </reaction>
</comment>
<dbReference type="InterPro" id="IPR036138">
    <property type="entry name" value="PBP_dimer_sf"/>
</dbReference>
<dbReference type="OrthoDB" id="9789078at2"/>
<keyword evidence="5 16" id="KW-0121">Carboxypeptidase</keyword>
<keyword evidence="9 16" id="KW-0133">Cell shape</keyword>
<dbReference type="EC" id="3.4.16.4" evidence="16"/>
<name>A0A494X8Z8_9BURK</name>
<dbReference type="InterPro" id="IPR001460">
    <property type="entry name" value="PCN-bd_Tpept"/>
</dbReference>
<evidence type="ECO:0000313" key="20">
    <source>
        <dbReference type="Proteomes" id="UP000280434"/>
    </source>
</evidence>
<dbReference type="PANTHER" id="PTHR30627:SF1">
    <property type="entry name" value="PEPTIDOGLYCAN D,D-TRANSPEPTIDASE FTSI"/>
    <property type="match status" value="1"/>
</dbReference>
<evidence type="ECO:0000313" key="19">
    <source>
        <dbReference type="EMBL" id="RKP46091.1"/>
    </source>
</evidence>
<keyword evidence="4 16" id="KW-0132">Cell division</keyword>
<dbReference type="GO" id="GO:0000917">
    <property type="term" value="P:division septum assembly"/>
    <property type="evidence" value="ECO:0007669"/>
    <property type="project" value="UniProtKB-KW"/>
</dbReference>
<dbReference type="Gene3D" id="3.40.710.10">
    <property type="entry name" value="DD-peptidase/beta-lactamase superfamily"/>
    <property type="match status" value="1"/>
</dbReference>
<keyword evidence="3 16" id="KW-0997">Cell inner membrane</keyword>
<dbReference type="AlphaFoldDB" id="A0A494X8Z8"/>
<dbReference type="Proteomes" id="UP000280434">
    <property type="component" value="Unassembled WGS sequence"/>
</dbReference>
<dbReference type="GO" id="GO:0043093">
    <property type="term" value="P:FtsZ-dependent cytokinesis"/>
    <property type="evidence" value="ECO:0007669"/>
    <property type="project" value="UniProtKB-UniRule"/>
</dbReference>